<proteinExistence type="predicted"/>
<accession>A0A371H0Z2</accession>
<evidence type="ECO:0000313" key="2">
    <source>
        <dbReference type="EMBL" id="RDX96449.1"/>
    </source>
</evidence>
<organism evidence="2 3">
    <name type="scientific">Mucuna pruriens</name>
    <name type="common">Velvet bean</name>
    <name type="synonym">Dolichos pruriens</name>
    <dbReference type="NCBI Taxonomy" id="157652"/>
    <lineage>
        <taxon>Eukaryota</taxon>
        <taxon>Viridiplantae</taxon>
        <taxon>Streptophyta</taxon>
        <taxon>Embryophyta</taxon>
        <taxon>Tracheophyta</taxon>
        <taxon>Spermatophyta</taxon>
        <taxon>Magnoliopsida</taxon>
        <taxon>eudicotyledons</taxon>
        <taxon>Gunneridae</taxon>
        <taxon>Pentapetalae</taxon>
        <taxon>rosids</taxon>
        <taxon>fabids</taxon>
        <taxon>Fabales</taxon>
        <taxon>Fabaceae</taxon>
        <taxon>Papilionoideae</taxon>
        <taxon>50 kb inversion clade</taxon>
        <taxon>NPAAA clade</taxon>
        <taxon>indigoferoid/millettioid clade</taxon>
        <taxon>Phaseoleae</taxon>
        <taxon>Mucuna</taxon>
    </lineage>
</organism>
<gene>
    <name evidence="2" type="ORF">CR513_20891</name>
</gene>
<dbReference type="EMBL" id="QJKJ01003887">
    <property type="protein sequence ID" value="RDX96449.1"/>
    <property type="molecule type" value="Genomic_DNA"/>
</dbReference>
<feature type="non-terminal residue" evidence="2">
    <location>
        <position position="1"/>
    </location>
</feature>
<evidence type="ECO:0000313" key="3">
    <source>
        <dbReference type="Proteomes" id="UP000257109"/>
    </source>
</evidence>
<evidence type="ECO:0000256" key="1">
    <source>
        <dbReference type="SAM" id="MobiDB-lite"/>
    </source>
</evidence>
<reference evidence="2" key="1">
    <citation type="submission" date="2018-05" db="EMBL/GenBank/DDBJ databases">
        <title>Draft genome of Mucuna pruriens seed.</title>
        <authorList>
            <person name="Nnadi N.E."/>
            <person name="Vos R."/>
            <person name="Hasami M.H."/>
            <person name="Devisetty U.K."/>
            <person name="Aguiy J.C."/>
        </authorList>
    </citation>
    <scope>NUCLEOTIDE SEQUENCE [LARGE SCALE GENOMIC DNA]</scope>
    <source>
        <strain evidence="2">JCA_2017</strain>
    </source>
</reference>
<dbReference type="AlphaFoldDB" id="A0A371H0Z2"/>
<comment type="caution">
    <text evidence="2">The sequence shown here is derived from an EMBL/GenBank/DDBJ whole genome shotgun (WGS) entry which is preliminary data.</text>
</comment>
<protein>
    <submittedName>
        <fullName evidence="2">Uncharacterized protein</fullName>
    </submittedName>
</protein>
<dbReference type="Proteomes" id="UP000257109">
    <property type="component" value="Unassembled WGS sequence"/>
</dbReference>
<keyword evidence="3" id="KW-1185">Reference proteome</keyword>
<name>A0A371H0Z2_MUCPR</name>
<feature type="region of interest" description="Disordered" evidence="1">
    <location>
        <begin position="41"/>
        <end position="64"/>
    </location>
</feature>
<sequence length="64" mass="7592">MESNHFDKGQVKGLTQLNDSDLPRMYLKLKVVIGHRVRNIKHHHSNNSNNRECHLKATHHLWRT</sequence>